<keyword evidence="2" id="KW-1185">Reference proteome</keyword>
<name>A0A6N4SQY9_CYTH3</name>
<organism evidence="1 2">
    <name type="scientific">Cytophaga hutchinsonii (strain ATCC 33406 / DSM 1761 / CIP 103989 / NBRC 15051 / NCIMB 9469 / D465)</name>
    <dbReference type="NCBI Taxonomy" id="269798"/>
    <lineage>
        <taxon>Bacteria</taxon>
        <taxon>Pseudomonadati</taxon>
        <taxon>Bacteroidota</taxon>
        <taxon>Cytophagia</taxon>
        <taxon>Cytophagales</taxon>
        <taxon>Cytophagaceae</taxon>
        <taxon>Cytophaga</taxon>
    </lineage>
</organism>
<gene>
    <name evidence="1" type="ordered locus">CHU_1420</name>
</gene>
<dbReference type="AlphaFoldDB" id="A0A6N4SQY9"/>
<dbReference type="PANTHER" id="PTHR36503:SF2">
    <property type="entry name" value="BLR2408 PROTEIN"/>
    <property type="match status" value="1"/>
</dbReference>
<evidence type="ECO:0000313" key="2">
    <source>
        <dbReference type="Proteomes" id="UP000001822"/>
    </source>
</evidence>
<accession>A0A6N4SQY9</accession>
<proteinExistence type="predicted"/>
<protein>
    <recommendedName>
        <fullName evidence="3">Extradiol dioxygenase</fullName>
    </recommendedName>
</protein>
<dbReference type="RefSeq" id="WP_011584806.1">
    <property type="nucleotide sequence ID" value="NC_008255.1"/>
</dbReference>
<dbReference type="InterPro" id="IPR029068">
    <property type="entry name" value="Glyas_Bleomycin-R_OHBP_Dase"/>
</dbReference>
<dbReference type="KEGG" id="chu:CHU_1420"/>
<dbReference type="OrthoDB" id="9793039at2"/>
<reference evidence="1 2" key="1">
    <citation type="journal article" date="2007" name="Appl. Environ. Microbiol.">
        <title>Genome sequence of the cellulolytic gliding bacterium Cytophaga hutchinsonii.</title>
        <authorList>
            <person name="Xie G."/>
            <person name="Bruce D.C."/>
            <person name="Challacombe J.F."/>
            <person name="Chertkov O."/>
            <person name="Detter J.C."/>
            <person name="Gilna P."/>
            <person name="Han C.S."/>
            <person name="Lucas S."/>
            <person name="Misra M."/>
            <person name="Myers G.L."/>
            <person name="Richardson P."/>
            <person name="Tapia R."/>
            <person name="Thayer N."/>
            <person name="Thompson L.S."/>
            <person name="Brettin T.S."/>
            <person name="Henrissat B."/>
            <person name="Wilson D.B."/>
            <person name="McBride M.J."/>
        </authorList>
    </citation>
    <scope>NUCLEOTIDE SEQUENCE [LARGE SCALE GENOMIC DNA]</scope>
    <source>
        <strain evidence="2">ATCC 33406 / DSM 1761 / CIP 103989 / NBRC 15051 / NCIMB 9469 / D465</strain>
    </source>
</reference>
<dbReference type="PANTHER" id="PTHR36503">
    <property type="entry name" value="BLR2520 PROTEIN"/>
    <property type="match status" value="1"/>
</dbReference>
<evidence type="ECO:0008006" key="3">
    <source>
        <dbReference type="Google" id="ProtNLM"/>
    </source>
</evidence>
<dbReference type="EMBL" id="CP000383">
    <property type="protein sequence ID" value="ABG58691.1"/>
    <property type="molecule type" value="Genomic_DNA"/>
</dbReference>
<evidence type="ECO:0000313" key="1">
    <source>
        <dbReference type="EMBL" id="ABG58691.1"/>
    </source>
</evidence>
<sequence>MTKDLWINLPVKNVIKSRDFFTAIGFSLNEGQGNTEKSAAIKIGNKNIILMLFEENLFKQIVQHDLTDTKISSEVLFSFDAESEQEVRDIAVKVEKAGGIVFSRPAEFEGWMYGCAFSDLDGHRWNVLYMNFSKMNK</sequence>
<dbReference type="Proteomes" id="UP000001822">
    <property type="component" value="Chromosome"/>
</dbReference>
<dbReference type="SUPFAM" id="SSF54593">
    <property type="entry name" value="Glyoxalase/Bleomycin resistance protein/Dihydroxybiphenyl dioxygenase"/>
    <property type="match status" value="1"/>
</dbReference>
<dbReference type="Gene3D" id="3.10.180.10">
    <property type="entry name" value="2,3-Dihydroxybiphenyl 1,2-Dioxygenase, domain 1"/>
    <property type="match status" value="1"/>
</dbReference>